<dbReference type="Pfam" id="PF01183">
    <property type="entry name" value="Glyco_hydro_25"/>
    <property type="match status" value="1"/>
</dbReference>
<reference evidence="3 4" key="1">
    <citation type="submission" date="2018-09" db="EMBL/GenBank/DDBJ databases">
        <title>Genome sequencing of strain 2DFW10M-5.</title>
        <authorList>
            <person name="Heo J."/>
            <person name="Kim S.-J."/>
            <person name="Kwon S.-W."/>
        </authorList>
    </citation>
    <scope>NUCLEOTIDE SEQUENCE [LARGE SCALE GENOMIC DNA]</scope>
    <source>
        <strain evidence="3 4">2DFW10M-5</strain>
    </source>
</reference>
<feature type="region of interest" description="Disordered" evidence="2">
    <location>
        <begin position="65"/>
        <end position="99"/>
    </location>
</feature>
<accession>A0A387BVP5</accession>
<dbReference type="Gene3D" id="3.20.20.80">
    <property type="entry name" value="Glycosidases"/>
    <property type="match status" value="1"/>
</dbReference>
<protein>
    <submittedName>
        <fullName evidence="3">Uncharacterized protein</fullName>
    </submittedName>
</protein>
<dbReference type="InterPro" id="IPR002053">
    <property type="entry name" value="Glyco_hydro_25"/>
</dbReference>
<dbReference type="GO" id="GO:0003796">
    <property type="term" value="F:lysozyme activity"/>
    <property type="evidence" value="ECO:0007669"/>
    <property type="project" value="InterPro"/>
</dbReference>
<organism evidence="3 4">
    <name type="scientific">Gryllotalpicola protaetiae</name>
    <dbReference type="NCBI Taxonomy" id="2419771"/>
    <lineage>
        <taxon>Bacteria</taxon>
        <taxon>Bacillati</taxon>
        <taxon>Actinomycetota</taxon>
        <taxon>Actinomycetes</taxon>
        <taxon>Micrococcales</taxon>
        <taxon>Microbacteriaceae</taxon>
        <taxon>Gryllotalpicola</taxon>
    </lineage>
</organism>
<proteinExistence type="inferred from homology"/>
<evidence type="ECO:0000313" key="4">
    <source>
        <dbReference type="Proteomes" id="UP000275069"/>
    </source>
</evidence>
<gene>
    <name evidence="3" type="ORF">D7I44_02145</name>
</gene>
<dbReference type="KEGG" id="gry:D7I44_02145"/>
<dbReference type="GO" id="GO:0009253">
    <property type="term" value="P:peptidoglycan catabolic process"/>
    <property type="evidence" value="ECO:0007669"/>
    <property type="project" value="InterPro"/>
</dbReference>
<dbReference type="SUPFAM" id="SSF51445">
    <property type="entry name" value="(Trans)glycosidases"/>
    <property type="match status" value="1"/>
</dbReference>
<dbReference type="AlphaFoldDB" id="A0A387BVP5"/>
<name>A0A387BVP5_9MICO</name>
<evidence type="ECO:0000256" key="1">
    <source>
        <dbReference type="ARBA" id="ARBA00010646"/>
    </source>
</evidence>
<dbReference type="GO" id="GO:0016998">
    <property type="term" value="P:cell wall macromolecule catabolic process"/>
    <property type="evidence" value="ECO:0007669"/>
    <property type="project" value="InterPro"/>
</dbReference>
<dbReference type="PROSITE" id="PS51904">
    <property type="entry name" value="GLYCOSYL_HYDROL_F25_2"/>
    <property type="match status" value="1"/>
</dbReference>
<keyword evidence="4" id="KW-1185">Reference proteome</keyword>
<evidence type="ECO:0000313" key="3">
    <source>
        <dbReference type="EMBL" id="AYG02451.1"/>
    </source>
</evidence>
<comment type="similarity">
    <text evidence="1">Belongs to the glycosyl hydrolase 25 family.</text>
</comment>
<sequence length="99" mass="10671">MDWPELADQHIHFVWVKATEGSRFRDPRFAANWAGAHAAGSSSAPYHVVNMDSPGSDRAEEIVAVPSRTTSSTKSSTPLSGMTERSTSPTPSLPWSASQ</sequence>
<dbReference type="EMBL" id="CP032624">
    <property type="protein sequence ID" value="AYG02451.1"/>
    <property type="molecule type" value="Genomic_DNA"/>
</dbReference>
<evidence type="ECO:0000256" key="2">
    <source>
        <dbReference type="SAM" id="MobiDB-lite"/>
    </source>
</evidence>
<feature type="compositionally biased region" description="Polar residues" evidence="2">
    <location>
        <begin position="83"/>
        <end position="99"/>
    </location>
</feature>
<dbReference type="InterPro" id="IPR017853">
    <property type="entry name" value="GH"/>
</dbReference>
<dbReference type="Proteomes" id="UP000275069">
    <property type="component" value="Chromosome"/>
</dbReference>
<feature type="compositionally biased region" description="Low complexity" evidence="2">
    <location>
        <begin position="67"/>
        <end position="80"/>
    </location>
</feature>